<dbReference type="PANTHER" id="PTHR13323">
    <property type="entry name" value="LATE ENDOSOMAL/LYSOSOMAL MP1 INTERACTING PROTEIN"/>
    <property type="match status" value="1"/>
</dbReference>
<dbReference type="STRING" id="329046.A0A1Y2BSU3"/>
<feature type="region of interest" description="Disordered" evidence="1">
    <location>
        <begin position="63"/>
        <end position="106"/>
    </location>
</feature>
<reference evidence="2 3" key="1">
    <citation type="submission" date="2016-07" db="EMBL/GenBank/DDBJ databases">
        <title>Pervasive Adenine N6-methylation of Active Genes in Fungi.</title>
        <authorList>
            <consortium name="DOE Joint Genome Institute"/>
            <person name="Mondo S.J."/>
            <person name="Dannebaum R.O."/>
            <person name="Kuo R.C."/>
            <person name="Labutti K."/>
            <person name="Haridas S."/>
            <person name="Kuo A."/>
            <person name="Salamov A."/>
            <person name="Ahrendt S.R."/>
            <person name="Lipzen A."/>
            <person name="Sullivan W."/>
            <person name="Andreopoulos W.B."/>
            <person name="Clum A."/>
            <person name="Lindquist E."/>
            <person name="Daum C."/>
            <person name="Ramamoorthy G.K."/>
            <person name="Gryganskyi A."/>
            <person name="Culley D."/>
            <person name="Magnuson J.K."/>
            <person name="James T.Y."/>
            <person name="O'Malley M.A."/>
            <person name="Stajich J.E."/>
            <person name="Spatafora J.W."/>
            <person name="Visel A."/>
            <person name="Grigoriev I.V."/>
        </authorList>
    </citation>
    <scope>NUCLEOTIDE SEQUENCE [LARGE SCALE GENOMIC DNA]</scope>
    <source>
        <strain evidence="2 3">JEL800</strain>
    </source>
</reference>
<evidence type="ECO:0000313" key="2">
    <source>
        <dbReference type="EMBL" id="ORY37813.1"/>
    </source>
</evidence>
<dbReference type="Gene3D" id="3.30.450.30">
    <property type="entry name" value="Dynein light chain 2a, cytoplasmic"/>
    <property type="match status" value="1"/>
</dbReference>
<dbReference type="Proteomes" id="UP000193642">
    <property type="component" value="Unassembled WGS sequence"/>
</dbReference>
<sequence>MLKSRVLTDVLSQANSNGVNATLLLNPDGGLVGFAGGTESEARKHAAVVSNIWVAYERHTGEGLSARRGTGGNGSTGAGGTSVASITSFKSPSSSSPNSIVGPAGVPKDEEGLRSVVVQLEHGKISIASVAGKLLCLIANEQVEFGMLNAKTRTLKTHLEGPLSLVSVQ</sequence>
<keyword evidence="3" id="KW-1185">Reference proteome</keyword>
<dbReference type="SUPFAM" id="SSF103196">
    <property type="entry name" value="Roadblock/LC7 domain"/>
    <property type="match status" value="2"/>
</dbReference>
<dbReference type="AlphaFoldDB" id="A0A1Y2BSU3"/>
<dbReference type="EMBL" id="MCGO01000048">
    <property type="protein sequence ID" value="ORY37813.1"/>
    <property type="molecule type" value="Genomic_DNA"/>
</dbReference>
<gene>
    <name evidence="2" type="ORF">BCR33DRAFT_854565</name>
</gene>
<protein>
    <recommendedName>
        <fullName evidence="4">Roadblock/LAMTOR2 domain-containing protein</fullName>
    </recommendedName>
</protein>
<evidence type="ECO:0000313" key="3">
    <source>
        <dbReference type="Proteomes" id="UP000193642"/>
    </source>
</evidence>
<evidence type="ECO:0000256" key="1">
    <source>
        <dbReference type="SAM" id="MobiDB-lite"/>
    </source>
</evidence>
<comment type="caution">
    <text evidence="2">The sequence shown here is derived from an EMBL/GenBank/DDBJ whole genome shotgun (WGS) entry which is preliminary data.</text>
</comment>
<feature type="compositionally biased region" description="Low complexity" evidence="1">
    <location>
        <begin position="81"/>
        <end position="99"/>
    </location>
</feature>
<dbReference type="GO" id="GO:0060090">
    <property type="term" value="F:molecular adaptor activity"/>
    <property type="evidence" value="ECO:0007669"/>
    <property type="project" value="InterPro"/>
</dbReference>
<dbReference type="GO" id="GO:0032008">
    <property type="term" value="P:positive regulation of TOR signaling"/>
    <property type="evidence" value="ECO:0007669"/>
    <property type="project" value="InterPro"/>
</dbReference>
<dbReference type="InterPro" id="IPR037587">
    <property type="entry name" value="LAMTOR2-like"/>
</dbReference>
<evidence type="ECO:0008006" key="4">
    <source>
        <dbReference type="Google" id="ProtNLM"/>
    </source>
</evidence>
<accession>A0A1Y2BSU3</accession>
<feature type="compositionally biased region" description="Gly residues" evidence="1">
    <location>
        <begin position="69"/>
        <end position="80"/>
    </location>
</feature>
<dbReference type="OrthoDB" id="271745at2759"/>
<proteinExistence type="predicted"/>
<name>A0A1Y2BSU3_9FUNG</name>
<organism evidence="2 3">
    <name type="scientific">Rhizoclosmatium globosum</name>
    <dbReference type="NCBI Taxonomy" id="329046"/>
    <lineage>
        <taxon>Eukaryota</taxon>
        <taxon>Fungi</taxon>
        <taxon>Fungi incertae sedis</taxon>
        <taxon>Chytridiomycota</taxon>
        <taxon>Chytridiomycota incertae sedis</taxon>
        <taxon>Chytridiomycetes</taxon>
        <taxon>Chytridiales</taxon>
        <taxon>Chytriomycetaceae</taxon>
        <taxon>Rhizoclosmatium</taxon>
    </lineage>
</organism>
<dbReference type="GO" id="GO:0005085">
    <property type="term" value="F:guanyl-nucleotide exchange factor activity"/>
    <property type="evidence" value="ECO:0007669"/>
    <property type="project" value="InterPro"/>
</dbReference>